<reference evidence="10" key="1">
    <citation type="submission" date="2020-05" db="UniProtKB">
        <authorList>
            <consortium name="EnsemblMetazoa"/>
        </authorList>
    </citation>
    <scope>IDENTIFICATION</scope>
    <source>
        <strain evidence="10">Aabys</strain>
    </source>
</reference>
<feature type="transmembrane region" description="Helical" evidence="9">
    <location>
        <begin position="14"/>
        <end position="32"/>
    </location>
</feature>
<comment type="subcellular location">
    <subcellularLocation>
        <location evidence="1 9">Golgi apparatus membrane</location>
        <topology evidence="1 9">Single-pass type II membrane protein</topology>
    </subcellularLocation>
</comment>
<dbReference type="InterPro" id="IPR018011">
    <property type="entry name" value="Carb_sulfotrans_8-10"/>
</dbReference>
<evidence type="ECO:0000313" key="10">
    <source>
        <dbReference type="EnsemblMetazoa" id="MDOA005143-PA"/>
    </source>
</evidence>
<evidence type="ECO:0000256" key="7">
    <source>
        <dbReference type="ARBA" id="ARBA00023136"/>
    </source>
</evidence>
<evidence type="ECO:0000256" key="4">
    <source>
        <dbReference type="ARBA" id="ARBA00022692"/>
    </source>
</evidence>
<dbReference type="Proteomes" id="UP001652621">
    <property type="component" value="Unplaced"/>
</dbReference>
<keyword evidence="3 9" id="KW-0808">Transferase</keyword>
<keyword evidence="11" id="KW-1185">Reference proteome</keyword>
<name>A0A1I8MI65_MUSDO</name>
<reference evidence="12" key="2">
    <citation type="submission" date="2025-04" db="UniProtKB">
        <authorList>
            <consortium name="RefSeq"/>
        </authorList>
    </citation>
    <scope>IDENTIFICATION</scope>
    <source>
        <strain evidence="12">Aabys</strain>
    </source>
</reference>
<evidence type="ECO:0000256" key="6">
    <source>
        <dbReference type="ARBA" id="ARBA00023034"/>
    </source>
</evidence>
<sequence>MIIRLCYGRRVQTSLKLVACALTALFYFGFLFRESMNAFEQNKDKAEAAAVAVGLIQPPGKGEIKIKRFLKESLANRTNKRIKNIPTSSSSVSYVSSSSTLNPVYEYSEEIHSATENDLRQRRQHLQQICEKYNLYSFYPPMPKEFFISPGHNLVWCNVFKAASSTWMYYFNILGGYDPKYLQKVETPPIELARQRFPRPYLQDLLDSLPSSLSFLFARDPFERIVSGYRNKLEGGKNSYYKWLANRIIKRFRKQPMSAVRPKGPTFNEFVQYLIEQHANQKVYNEHWAPIYNFCTPCSINFTIIGKVETFNRDSEYIIRQAGLESLLLGKLPKSALKRIGNLSKGAKTYNSLEKYFSEIKRSTLDQLIDIYKLDFELFDYNYTKYYDYVIPDEVETEIPLLSATLGPRNEQSSHH</sequence>
<keyword evidence="5 9" id="KW-1133">Transmembrane helix</keyword>
<dbReference type="PANTHER" id="PTHR12137">
    <property type="entry name" value="CARBOHYDRATE SULFOTRANSFERASE"/>
    <property type="match status" value="1"/>
</dbReference>
<evidence type="ECO:0000256" key="3">
    <source>
        <dbReference type="ARBA" id="ARBA00022679"/>
    </source>
</evidence>
<evidence type="ECO:0000256" key="8">
    <source>
        <dbReference type="ARBA" id="ARBA00023180"/>
    </source>
</evidence>
<evidence type="ECO:0000256" key="1">
    <source>
        <dbReference type="ARBA" id="ARBA00004323"/>
    </source>
</evidence>
<dbReference type="VEuPathDB" id="VectorBase:MDOMA2_015925"/>
<organism evidence="10">
    <name type="scientific">Musca domestica</name>
    <name type="common">House fly</name>
    <dbReference type="NCBI Taxonomy" id="7370"/>
    <lineage>
        <taxon>Eukaryota</taxon>
        <taxon>Metazoa</taxon>
        <taxon>Ecdysozoa</taxon>
        <taxon>Arthropoda</taxon>
        <taxon>Hexapoda</taxon>
        <taxon>Insecta</taxon>
        <taxon>Pterygota</taxon>
        <taxon>Neoptera</taxon>
        <taxon>Endopterygota</taxon>
        <taxon>Diptera</taxon>
        <taxon>Brachycera</taxon>
        <taxon>Muscomorpha</taxon>
        <taxon>Muscoidea</taxon>
        <taxon>Muscidae</taxon>
        <taxon>Musca</taxon>
    </lineage>
</organism>
<dbReference type="EnsemblMetazoa" id="MDOA005143-RA">
    <property type="protein sequence ID" value="MDOA005143-PA"/>
    <property type="gene ID" value="MDOA005143"/>
</dbReference>
<dbReference type="EC" id="2.8.2.-" evidence="9"/>
<accession>A0A1I8MI65</accession>
<dbReference type="GO" id="GO:0016051">
    <property type="term" value="P:carbohydrate biosynthetic process"/>
    <property type="evidence" value="ECO:0007669"/>
    <property type="project" value="InterPro"/>
</dbReference>
<keyword evidence="9" id="KW-0735">Signal-anchor</keyword>
<dbReference type="GO" id="GO:0000139">
    <property type="term" value="C:Golgi membrane"/>
    <property type="evidence" value="ECO:0007669"/>
    <property type="project" value="UniProtKB-SubCell"/>
</dbReference>
<protein>
    <recommendedName>
        <fullName evidence="9">Carbohydrate sulfotransferase</fullName>
        <ecNumber evidence="9">2.8.2.-</ecNumber>
    </recommendedName>
</protein>
<dbReference type="OrthoDB" id="2019940at2759"/>
<dbReference type="GeneID" id="101901409"/>
<dbReference type="eggNOG" id="KOG4651">
    <property type="taxonomic scope" value="Eukaryota"/>
</dbReference>
<evidence type="ECO:0000256" key="2">
    <source>
        <dbReference type="ARBA" id="ARBA00006339"/>
    </source>
</evidence>
<dbReference type="GO" id="GO:0008146">
    <property type="term" value="F:sulfotransferase activity"/>
    <property type="evidence" value="ECO:0007669"/>
    <property type="project" value="InterPro"/>
</dbReference>
<dbReference type="RefSeq" id="XP_005180211.1">
    <property type="nucleotide sequence ID" value="XM_005180154.3"/>
</dbReference>
<dbReference type="KEGG" id="mde:101901409"/>
<dbReference type="Pfam" id="PF03567">
    <property type="entry name" value="Sulfotransfer_2"/>
    <property type="match status" value="1"/>
</dbReference>
<dbReference type="InterPro" id="IPR005331">
    <property type="entry name" value="Sulfotransferase"/>
</dbReference>
<evidence type="ECO:0000313" key="12">
    <source>
        <dbReference type="RefSeq" id="XP_005180211.1"/>
    </source>
</evidence>
<dbReference type="PANTHER" id="PTHR12137:SF30">
    <property type="entry name" value="CARBOHYDRATE SULFOTRANSFERASE"/>
    <property type="match status" value="1"/>
</dbReference>
<evidence type="ECO:0000313" key="11">
    <source>
        <dbReference type="Proteomes" id="UP001652621"/>
    </source>
</evidence>
<keyword evidence="7 9" id="KW-0472">Membrane</keyword>
<keyword evidence="9" id="KW-0119">Carbohydrate metabolism</keyword>
<keyword evidence="6 9" id="KW-0333">Golgi apparatus</keyword>
<keyword evidence="4 9" id="KW-0812">Transmembrane</keyword>
<evidence type="ECO:0000256" key="9">
    <source>
        <dbReference type="RuleBase" id="RU364020"/>
    </source>
</evidence>
<dbReference type="VEuPathDB" id="VectorBase:MDOA005143"/>
<dbReference type="AlphaFoldDB" id="A0A1I8MI65"/>
<keyword evidence="8 9" id="KW-0325">Glycoprotein</keyword>
<evidence type="ECO:0000256" key="5">
    <source>
        <dbReference type="ARBA" id="ARBA00022989"/>
    </source>
</evidence>
<comment type="similarity">
    <text evidence="2 9">Belongs to the sulfotransferase 2 family.</text>
</comment>
<gene>
    <name evidence="10" type="primary">101901409</name>
    <name evidence="12" type="synonym">LOC101901409</name>
</gene>
<proteinExistence type="inferred from homology"/>